<organism evidence="1 2">
    <name type="scientific">Amycolatopsis melonis</name>
    <dbReference type="NCBI Taxonomy" id="3156488"/>
    <lineage>
        <taxon>Bacteria</taxon>
        <taxon>Bacillati</taxon>
        <taxon>Actinomycetota</taxon>
        <taxon>Actinomycetes</taxon>
        <taxon>Pseudonocardiales</taxon>
        <taxon>Pseudonocardiaceae</taxon>
        <taxon>Amycolatopsis</taxon>
    </lineage>
</organism>
<name>A0ABV0LSE3_9PSEU</name>
<gene>
    <name evidence="1" type="ORF">ABJI51_39675</name>
</gene>
<dbReference type="InterPro" id="IPR024520">
    <property type="entry name" value="DUF3558"/>
</dbReference>
<proteinExistence type="predicted"/>
<sequence>MADRIRRAALGGVVIALAATGCSGQGEPVPTTSAPAPMTEAPLDAARYLASPCSGVPAGLTVQLGLAQRAEAHNTVLPGAGDQSQCRLSSGPPLSAAAEVRFYPGARPLPLVTGTGSEVIPASVAGYPAGEWIPGTGTDGGSTSCQVIVDIAPNQGIGTVYNSPTGEEVTASCAKANQLAQGVVAALAR</sequence>
<dbReference type="Proteomes" id="UP001440984">
    <property type="component" value="Unassembled WGS sequence"/>
</dbReference>
<keyword evidence="2" id="KW-1185">Reference proteome</keyword>
<evidence type="ECO:0000313" key="1">
    <source>
        <dbReference type="EMBL" id="MEQ0565234.1"/>
    </source>
</evidence>
<reference evidence="1 2" key="1">
    <citation type="submission" date="2024-05" db="EMBL/GenBank/DDBJ databases">
        <authorList>
            <person name="Zhao H."/>
            <person name="Xu Y."/>
            <person name="Lin S."/>
            <person name="Spain J.C."/>
            <person name="Zhou N.-Y."/>
        </authorList>
    </citation>
    <scope>NUCLEOTIDE SEQUENCE [LARGE SCALE GENOMIC DNA]</scope>
    <source>
        <strain evidence="1 2">NEAU-NG30</strain>
    </source>
</reference>
<evidence type="ECO:0000313" key="2">
    <source>
        <dbReference type="Proteomes" id="UP001440984"/>
    </source>
</evidence>
<dbReference type="PROSITE" id="PS51257">
    <property type="entry name" value="PROKAR_LIPOPROTEIN"/>
    <property type="match status" value="1"/>
</dbReference>
<dbReference type="EMBL" id="JBDZYD010000018">
    <property type="protein sequence ID" value="MEQ0565234.1"/>
    <property type="molecule type" value="Genomic_DNA"/>
</dbReference>
<accession>A0ABV0LSE3</accession>
<comment type="caution">
    <text evidence="1">The sequence shown here is derived from an EMBL/GenBank/DDBJ whole genome shotgun (WGS) entry which is preliminary data.</text>
</comment>
<dbReference type="RefSeq" id="WP_348956315.1">
    <property type="nucleotide sequence ID" value="NZ_JBDZYD010000018.1"/>
</dbReference>
<protein>
    <submittedName>
        <fullName evidence="1">DUF3558 family protein</fullName>
    </submittedName>
</protein>
<dbReference type="Pfam" id="PF12079">
    <property type="entry name" value="DUF3558"/>
    <property type="match status" value="1"/>
</dbReference>